<keyword evidence="2" id="KW-0472">Membrane</keyword>
<keyword evidence="5" id="KW-1185">Reference proteome</keyword>
<dbReference type="Proteomes" id="UP000640274">
    <property type="component" value="Unassembled WGS sequence"/>
</dbReference>
<dbReference type="EMBL" id="JAELUP010000016">
    <property type="protein sequence ID" value="MBJ6360960.1"/>
    <property type="molecule type" value="Genomic_DNA"/>
</dbReference>
<feature type="transmembrane region" description="Helical" evidence="2">
    <location>
        <begin position="38"/>
        <end position="62"/>
    </location>
</feature>
<dbReference type="PROSITE" id="PS50234">
    <property type="entry name" value="VWFA"/>
    <property type="match status" value="1"/>
</dbReference>
<dbReference type="SUPFAM" id="SSF53300">
    <property type="entry name" value="vWA-like"/>
    <property type="match status" value="1"/>
</dbReference>
<dbReference type="SMART" id="SM00327">
    <property type="entry name" value="VWA"/>
    <property type="match status" value="1"/>
</dbReference>
<gene>
    <name evidence="4" type="ORF">JFN88_06455</name>
</gene>
<reference evidence="4" key="1">
    <citation type="submission" date="2020-12" db="EMBL/GenBank/DDBJ databases">
        <authorList>
            <person name="Huq M.A."/>
        </authorList>
    </citation>
    <scope>NUCLEOTIDE SEQUENCE</scope>
    <source>
        <strain evidence="4">MAHUQ-46</strain>
    </source>
</reference>
<feature type="domain" description="VWFA" evidence="3">
    <location>
        <begin position="114"/>
        <end position="290"/>
    </location>
</feature>
<evidence type="ECO:0000256" key="2">
    <source>
        <dbReference type="SAM" id="Phobius"/>
    </source>
</evidence>
<dbReference type="InterPro" id="IPR051266">
    <property type="entry name" value="CLCR"/>
</dbReference>
<feature type="transmembrane region" description="Helical" evidence="2">
    <location>
        <begin position="368"/>
        <end position="389"/>
    </location>
</feature>
<protein>
    <submittedName>
        <fullName evidence="4">VWA domain-containing protein</fullName>
    </submittedName>
</protein>
<dbReference type="PANTHER" id="PTHR10579:SF43">
    <property type="entry name" value="ZINC FINGER (C3HC4-TYPE RING FINGER) FAMILY PROTEIN"/>
    <property type="match status" value="1"/>
</dbReference>
<evidence type="ECO:0000313" key="4">
    <source>
        <dbReference type="EMBL" id="MBJ6360960.1"/>
    </source>
</evidence>
<dbReference type="PANTHER" id="PTHR10579">
    <property type="entry name" value="CALCIUM-ACTIVATED CHLORIDE CHANNEL REGULATOR"/>
    <property type="match status" value="1"/>
</dbReference>
<keyword evidence="2" id="KW-0812">Transmembrane</keyword>
<name>A0A934J1C3_9BACL</name>
<feature type="transmembrane region" description="Helical" evidence="2">
    <location>
        <begin position="308"/>
        <end position="329"/>
    </location>
</feature>
<keyword evidence="2" id="KW-1133">Transmembrane helix</keyword>
<evidence type="ECO:0000259" key="3">
    <source>
        <dbReference type="PROSITE" id="PS50234"/>
    </source>
</evidence>
<sequence length="422" mass="45262">MQRKVNLLLLLFSLLGAGVGFAVGEFLLAALEDQAPRFVTVGLYFGLIAFFIGLFSLIAELISPRLSGSSWRQRYTDLSWKLLVPATLVLLFVAGALLQVLYQVNYGGIKPPKDLVLVIDNSGSMTETDPGKERFTAAKKLIGNMEDDMRVAIVLFSDKAEVLKSFVNVGNAAERIAIESDLNAMEQPDGGTDFNLALGKALDIIHAKDDPGRGTAVILLSDGFSETPIEQQLQELKEQQIKVHTIALSVGDYMSSGLLEQIARETGGSYNDVAEAGELTHVFQNIYNALDDRQLVTWRQGLTESSPLYSVLRIIAVTLLGIAIGLSLGMIFDNRYLARSFGVGGAAGGLFAGLILENGLSGSPFVDALVRLAAALVLAAIIALSTLVIPVKENSRQYRSGGGAVRTPVTPGRARNSRSSGF</sequence>
<evidence type="ECO:0000256" key="1">
    <source>
        <dbReference type="SAM" id="MobiDB-lite"/>
    </source>
</evidence>
<dbReference type="InterPro" id="IPR002035">
    <property type="entry name" value="VWF_A"/>
</dbReference>
<dbReference type="Pfam" id="PF00092">
    <property type="entry name" value="VWA"/>
    <property type="match status" value="1"/>
</dbReference>
<evidence type="ECO:0000313" key="5">
    <source>
        <dbReference type="Proteomes" id="UP000640274"/>
    </source>
</evidence>
<comment type="caution">
    <text evidence="4">The sequence shown here is derived from an EMBL/GenBank/DDBJ whole genome shotgun (WGS) entry which is preliminary data.</text>
</comment>
<organism evidence="4 5">
    <name type="scientific">Paenibacillus roseus</name>
    <dbReference type="NCBI Taxonomy" id="2798579"/>
    <lineage>
        <taxon>Bacteria</taxon>
        <taxon>Bacillati</taxon>
        <taxon>Bacillota</taxon>
        <taxon>Bacilli</taxon>
        <taxon>Bacillales</taxon>
        <taxon>Paenibacillaceae</taxon>
        <taxon>Paenibacillus</taxon>
    </lineage>
</organism>
<feature type="transmembrane region" description="Helical" evidence="2">
    <location>
        <begin position="82"/>
        <end position="102"/>
    </location>
</feature>
<dbReference type="AlphaFoldDB" id="A0A934J1C3"/>
<dbReference type="Gene3D" id="3.40.50.410">
    <property type="entry name" value="von Willebrand factor, type A domain"/>
    <property type="match status" value="1"/>
</dbReference>
<feature type="region of interest" description="Disordered" evidence="1">
    <location>
        <begin position="398"/>
        <end position="422"/>
    </location>
</feature>
<proteinExistence type="predicted"/>
<dbReference type="RefSeq" id="WP_199018520.1">
    <property type="nucleotide sequence ID" value="NZ_JAELUP010000016.1"/>
</dbReference>
<feature type="transmembrane region" description="Helical" evidence="2">
    <location>
        <begin position="336"/>
        <end position="356"/>
    </location>
</feature>
<dbReference type="InterPro" id="IPR036465">
    <property type="entry name" value="vWFA_dom_sf"/>
</dbReference>
<dbReference type="CDD" id="cd00198">
    <property type="entry name" value="vWFA"/>
    <property type="match status" value="1"/>
</dbReference>
<accession>A0A934J1C3</accession>